<name>A0A158EGM0_9BURK</name>
<keyword evidence="3" id="KW-0479">Metal-binding</keyword>
<keyword evidence="5" id="KW-0408">Iron</keyword>
<dbReference type="AlphaFoldDB" id="A0A158EGM0"/>
<keyword evidence="2" id="KW-0001">2Fe-2S</keyword>
<dbReference type="SUPFAM" id="SSF52343">
    <property type="entry name" value="Ferredoxin reductase-like, C-terminal NADP-linked domain"/>
    <property type="match status" value="1"/>
</dbReference>
<proteinExistence type="predicted"/>
<dbReference type="InterPro" id="IPR017927">
    <property type="entry name" value="FAD-bd_FR_type"/>
</dbReference>
<dbReference type="Gene3D" id="3.10.20.30">
    <property type="match status" value="1"/>
</dbReference>
<evidence type="ECO:0000256" key="4">
    <source>
        <dbReference type="ARBA" id="ARBA00023002"/>
    </source>
</evidence>
<evidence type="ECO:0000256" key="6">
    <source>
        <dbReference type="ARBA" id="ARBA00023014"/>
    </source>
</evidence>
<keyword evidence="10" id="KW-1185">Reference proteome</keyword>
<dbReference type="PANTHER" id="PTHR47354">
    <property type="entry name" value="NADH OXIDOREDUCTASE HCR"/>
    <property type="match status" value="1"/>
</dbReference>
<feature type="domain" description="FAD-binding FR-type" evidence="8">
    <location>
        <begin position="21"/>
        <end position="126"/>
    </location>
</feature>
<dbReference type="GO" id="GO:0016491">
    <property type="term" value="F:oxidoreductase activity"/>
    <property type="evidence" value="ECO:0007669"/>
    <property type="project" value="UniProtKB-KW"/>
</dbReference>
<dbReference type="Gene3D" id="3.40.50.80">
    <property type="entry name" value="Nucleotide-binding domain of ferredoxin-NADP reductase (FNR) module"/>
    <property type="match status" value="1"/>
</dbReference>
<dbReference type="InterPro" id="IPR039261">
    <property type="entry name" value="FNR_nucleotide-bd"/>
</dbReference>
<dbReference type="Gene3D" id="2.40.30.10">
    <property type="entry name" value="Translation factors"/>
    <property type="match status" value="1"/>
</dbReference>
<dbReference type="PANTHER" id="PTHR47354:SF1">
    <property type="entry name" value="CARNITINE MONOOXYGENASE REDUCTASE SUBUNIT"/>
    <property type="match status" value="1"/>
</dbReference>
<accession>A0A158EGM0</accession>
<dbReference type="PROSITE" id="PS51384">
    <property type="entry name" value="FAD_FR"/>
    <property type="match status" value="1"/>
</dbReference>
<comment type="caution">
    <text evidence="9">The sequence shown here is derived from an EMBL/GenBank/DDBJ whole genome shotgun (WGS) entry which is preliminary data.</text>
</comment>
<dbReference type="InterPro" id="IPR001041">
    <property type="entry name" value="2Fe-2S_ferredoxin-type"/>
</dbReference>
<dbReference type="GO" id="GO:0046872">
    <property type="term" value="F:metal ion binding"/>
    <property type="evidence" value="ECO:0007669"/>
    <property type="project" value="UniProtKB-KW"/>
</dbReference>
<evidence type="ECO:0000259" key="7">
    <source>
        <dbReference type="PROSITE" id="PS51085"/>
    </source>
</evidence>
<dbReference type="EMBL" id="FCOX02000096">
    <property type="protein sequence ID" value="SAL05964.1"/>
    <property type="molecule type" value="Genomic_DNA"/>
</dbReference>
<evidence type="ECO:0000313" key="9">
    <source>
        <dbReference type="EMBL" id="SAL05964.1"/>
    </source>
</evidence>
<dbReference type="Pfam" id="PF00111">
    <property type="entry name" value="Fer2"/>
    <property type="match status" value="1"/>
</dbReference>
<keyword evidence="6" id="KW-0411">Iron-sulfur</keyword>
<organism evidence="9 10">
    <name type="scientific">Caballeronia calidae</name>
    <dbReference type="NCBI Taxonomy" id="1777139"/>
    <lineage>
        <taxon>Bacteria</taxon>
        <taxon>Pseudomonadati</taxon>
        <taxon>Pseudomonadota</taxon>
        <taxon>Betaproteobacteria</taxon>
        <taxon>Burkholderiales</taxon>
        <taxon>Burkholderiaceae</taxon>
        <taxon>Caballeronia</taxon>
    </lineage>
</organism>
<feature type="domain" description="2Fe-2S ferredoxin-type" evidence="7">
    <location>
        <begin position="252"/>
        <end position="337"/>
    </location>
</feature>
<dbReference type="SUPFAM" id="SSF63380">
    <property type="entry name" value="Riboflavin synthase domain-like"/>
    <property type="match status" value="1"/>
</dbReference>
<dbReference type="InterPro" id="IPR050415">
    <property type="entry name" value="MRET"/>
</dbReference>
<dbReference type="InterPro" id="IPR012675">
    <property type="entry name" value="Beta-grasp_dom_sf"/>
</dbReference>
<dbReference type="PROSITE" id="PS51085">
    <property type="entry name" value="2FE2S_FER_2"/>
    <property type="match status" value="1"/>
</dbReference>
<dbReference type="CDD" id="cd06185">
    <property type="entry name" value="PDR_like"/>
    <property type="match status" value="1"/>
</dbReference>
<dbReference type="Proteomes" id="UP000071859">
    <property type="component" value="Unassembled WGS sequence"/>
</dbReference>
<dbReference type="CDD" id="cd00207">
    <property type="entry name" value="fer2"/>
    <property type="match status" value="1"/>
</dbReference>
<dbReference type="Pfam" id="PF00970">
    <property type="entry name" value="FAD_binding_6"/>
    <property type="match status" value="1"/>
</dbReference>
<keyword evidence="1" id="KW-0285">Flavoprotein</keyword>
<evidence type="ECO:0000256" key="3">
    <source>
        <dbReference type="ARBA" id="ARBA00022723"/>
    </source>
</evidence>
<dbReference type="GO" id="GO:0051537">
    <property type="term" value="F:2 iron, 2 sulfur cluster binding"/>
    <property type="evidence" value="ECO:0007669"/>
    <property type="project" value="UniProtKB-KW"/>
</dbReference>
<evidence type="ECO:0000256" key="2">
    <source>
        <dbReference type="ARBA" id="ARBA00022714"/>
    </source>
</evidence>
<evidence type="ECO:0000256" key="5">
    <source>
        <dbReference type="ARBA" id="ARBA00023004"/>
    </source>
</evidence>
<keyword evidence="4" id="KW-0560">Oxidoreductase</keyword>
<dbReference type="InterPro" id="IPR006058">
    <property type="entry name" value="2Fe2S_fd_BS"/>
</dbReference>
<evidence type="ECO:0000259" key="8">
    <source>
        <dbReference type="PROSITE" id="PS51384"/>
    </source>
</evidence>
<dbReference type="PROSITE" id="PS00197">
    <property type="entry name" value="2FE2S_FER_1"/>
    <property type="match status" value="1"/>
</dbReference>
<evidence type="ECO:0000313" key="10">
    <source>
        <dbReference type="Proteomes" id="UP000071859"/>
    </source>
</evidence>
<evidence type="ECO:0000256" key="1">
    <source>
        <dbReference type="ARBA" id="ARBA00022630"/>
    </source>
</evidence>
<dbReference type="InterPro" id="IPR008333">
    <property type="entry name" value="Cbr1-like_FAD-bd_dom"/>
</dbReference>
<dbReference type="PRINTS" id="PR00409">
    <property type="entry name" value="PHDIOXRDTASE"/>
</dbReference>
<sequence>MGESRQTLGTRLINEGFVMSERDFELVITRKDVVADGVHRLTFARRDGADLPVWEPGAHVDLHFTSNGVDYVRQYSLCGQTTDRQHWQVAVRLASDGRGGSAHIHEGVAEGDTIRVSSPRNNFPLVAAKRYLFIAGGIGITPILPMLTNVCAAGADWRLFYCGRSAESMAFIDDVVAIGGDRVSLHESDASGQADLNTLIAQADPDTVLYCCGPDPMLNAIDDSCASWSSDRVHYERFSARADGSIDEDTEFEVEFARSGIVATVPPGCSILDKAEELGVDIDSSCQEGVCGSCETRVISGTPDHRDSVLSPKERAAGKTIMVCVSRSCSSRLVLDA</sequence>
<dbReference type="SUPFAM" id="SSF54292">
    <property type="entry name" value="2Fe-2S ferredoxin-like"/>
    <property type="match status" value="1"/>
</dbReference>
<protein>
    <submittedName>
        <fullName evidence="9">Ferredoxin</fullName>
    </submittedName>
</protein>
<dbReference type="InterPro" id="IPR017938">
    <property type="entry name" value="Riboflavin_synthase-like_b-brl"/>
</dbReference>
<reference evidence="9" key="1">
    <citation type="submission" date="2016-01" db="EMBL/GenBank/DDBJ databases">
        <authorList>
            <person name="Peeters C."/>
        </authorList>
    </citation>
    <scope>NUCLEOTIDE SEQUENCE</scope>
    <source>
        <strain evidence="9">LMG 29321</strain>
    </source>
</reference>
<gene>
    <name evidence="9" type="ORF">AWB78_07801</name>
</gene>
<dbReference type="InterPro" id="IPR036010">
    <property type="entry name" value="2Fe-2S_ferredoxin-like_sf"/>
</dbReference>